<reference evidence="5 6" key="1">
    <citation type="journal article" date="2013" name="Genome Announc.">
        <title>First draft genome sequence from a member of the genus agrococcus, isolated from modern microbialites.</title>
        <authorList>
            <person name="White R.A.III."/>
            <person name="Grassa C.J."/>
            <person name="Suttle C.A."/>
        </authorList>
    </citation>
    <scope>NUCLEOTIDE SEQUENCE [LARGE SCALE GENOMIC DNA]</scope>
    <source>
        <strain evidence="5 6">RW1</strain>
    </source>
</reference>
<dbReference type="InterPro" id="IPR011249">
    <property type="entry name" value="Metalloenz_LuxS/M16"/>
</dbReference>
<dbReference type="EMBL" id="ASHR01000044">
    <property type="protein sequence ID" value="ERG62960.1"/>
    <property type="molecule type" value="Genomic_DNA"/>
</dbReference>
<sequence>MPAVPLPLDVPEIAVAAAGGAVVRRSVLPSGVRVLTEQMPGALSATVGYWVPVGSRDETGDARGSTHFLEHLLFKGTRSRSAFDIAVAFDEVGGEHNALTAKEHTCYYAKVRDVDLPMAIDVLADMLTSSLLDADEFEHEREVILEELAMADDDPADVAGERLSELVHGAETPLGRPIGGTPDSIRAVSRDRVAEHYAEHYAPRDLVVTIAGAVDHDTAVEQLQEALSRYGWSLDAAAPRERRSRELAAPGTGGLTVVARPLEQVNLMIGMPGLTASDPRRSTMAVLNAVLGAGMSSRLFQEIREKRGLAYSVYSFASGYADAGLVGLAAACAPRKTLEVASLMVGELERLADGASDDELRRAKGQLAGGSALALEDTDTRMSRLGRAELTLGEFLDIDATLERIERVTDADVRALAAELAGGPRSISAVGQAPEGLERLVVSPDGATVGVADPTAR</sequence>
<dbReference type="InterPro" id="IPR050361">
    <property type="entry name" value="MPP/UQCRC_Complex"/>
</dbReference>
<dbReference type="SUPFAM" id="SSF63411">
    <property type="entry name" value="LuxS/MPP-like metallohydrolase"/>
    <property type="match status" value="2"/>
</dbReference>
<evidence type="ECO:0008006" key="7">
    <source>
        <dbReference type="Google" id="ProtNLM"/>
    </source>
</evidence>
<evidence type="ECO:0000313" key="6">
    <source>
        <dbReference type="Proteomes" id="UP000016462"/>
    </source>
</evidence>
<gene>
    <name evidence="5" type="ORF">L332_00570</name>
</gene>
<comment type="similarity">
    <text evidence="1 2">Belongs to the peptidase M16 family.</text>
</comment>
<dbReference type="OrthoDB" id="9811314at2"/>
<name>U1MQM3_9MICO</name>
<dbReference type="Gene3D" id="3.30.830.10">
    <property type="entry name" value="Metalloenzyme, LuxS/M16 peptidase-like"/>
    <property type="match status" value="2"/>
</dbReference>
<dbReference type="Pfam" id="PF05193">
    <property type="entry name" value="Peptidase_M16_C"/>
    <property type="match status" value="1"/>
</dbReference>
<comment type="caution">
    <text evidence="5">The sequence shown here is derived from an EMBL/GenBank/DDBJ whole genome shotgun (WGS) entry which is preliminary data.</text>
</comment>
<evidence type="ECO:0000259" key="3">
    <source>
        <dbReference type="Pfam" id="PF00675"/>
    </source>
</evidence>
<dbReference type="InterPro" id="IPR001431">
    <property type="entry name" value="Pept_M16_Zn_BS"/>
</dbReference>
<evidence type="ECO:0000256" key="1">
    <source>
        <dbReference type="ARBA" id="ARBA00007261"/>
    </source>
</evidence>
<dbReference type="GO" id="GO:0046872">
    <property type="term" value="F:metal ion binding"/>
    <property type="evidence" value="ECO:0007669"/>
    <property type="project" value="InterPro"/>
</dbReference>
<evidence type="ECO:0000259" key="4">
    <source>
        <dbReference type="Pfam" id="PF05193"/>
    </source>
</evidence>
<dbReference type="PROSITE" id="PS00143">
    <property type="entry name" value="INSULINASE"/>
    <property type="match status" value="1"/>
</dbReference>
<keyword evidence="6" id="KW-1185">Reference proteome</keyword>
<dbReference type="RefSeq" id="WP_021011781.1">
    <property type="nucleotide sequence ID" value="NZ_ASHR01000044.1"/>
</dbReference>
<feature type="domain" description="Peptidase M16 C-terminal" evidence="4">
    <location>
        <begin position="188"/>
        <end position="367"/>
    </location>
</feature>
<dbReference type="PANTHER" id="PTHR11851:SF49">
    <property type="entry name" value="MITOCHONDRIAL-PROCESSING PEPTIDASE SUBUNIT ALPHA"/>
    <property type="match status" value="1"/>
</dbReference>
<protein>
    <recommendedName>
        <fullName evidence="7">Zinc protease</fullName>
    </recommendedName>
</protein>
<accession>U1MQM3</accession>
<dbReference type="GO" id="GO:0006508">
    <property type="term" value="P:proteolysis"/>
    <property type="evidence" value="ECO:0007669"/>
    <property type="project" value="InterPro"/>
</dbReference>
<proteinExistence type="inferred from homology"/>
<dbReference type="Proteomes" id="UP000016462">
    <property type="component" value="Unassembled WGS sequence"/>
</dbReference>
<evidence type="ECO:0000313" key="5">
    <source>
        <dbReference type="EMBL" id="ERG62960.1"/>
    </source>
</evidence>
<dbReference type="PANTHER" id="PTHR11851">
    <property type="entry name" value="METALLOPROTEASE"/>
    <property type="match status" value="1"/>
</dbReference>
<dbReference type="AlphaFoldDB" id="U1MQM3"/>
<organism evidence="5 6">
    <name type="scientific">Agrococcus pavilionensis RW1</name>
    <dbReference type="NCBI Taxonomy" id="1330458"/>
    <lineage>
        <taxon>Bacteria</taxon>
        <taxon>Bacillati</taxon>
        <taxon>Actinomycetota</taxon>
        <taxon>Actinomycetes</taxon>
        <taxon>Micrococcales</taxon>
        <taxon>Microbacteriaceae</taxon>
        <taxon>Agrococcus</taxon>
    </lineage>
</organism>
<dbReference type="GO" id="GO:0004222">
    <property type="term" value="F:metalloendopeptidase activity"/>
    <property type="evidence" value="ECO:0007669"/>
    <property type="project" value="InterPro"/>
</dbReference>
<evidence type="ECO:0000256" key="2">
    <source>
        <dbReference type="RuleBase" id="RU004447"/>
    </source>
</evidence>
<feature type="domain" description="Peptidase M16 N-terminal" evidence="3">
    <location>
        <begin position="33"/>
        <end position="178"/>
    </location>
</feature>
<dbReference type="Pfam" id="PF00675">
    <property type="entry name" value="Peptidase_M16"/>
    <property type="match status" value="1"/>
</dbReference>
<dbReference type="InterPro" id="IPR011765">
    <property type="entry name" value="Pept_M16_N"/>
</dbReference>
<dbReference type="InterPro" id="IPR007863">
    <property type="entry name" value="Peptidase_M16_C"/>
</dbReference>